<sequence>MSDDQFEQVAVALGQRLFGPGLIGFAKGKDGGRDAKFRGTAQAYPSTASPWNGGTIIQAKHTTGINASFSDKAFFNPETETGILADELARIKALIASGELDNYLVISNRKLTGITQGKLETYLHKETGLKKDQLGFLGTSQLDDLFKLYPDALKSLDFRPLERPLIVRSDELAETIEAFGDALGDLEVPETKDLPEPRTPLDKKNRLNNMSDEYAKKLRSLYLPVTRQIDVFLGDPKNDQFLEKYHDATEEFSLKIIEFQGAEDTFDSVFNYLLDMLIDRSSVLRGNKRLTRAMLFYMYWTCDIGKNADA</sequence>
<proteinExistence type="predicted"/>
<dbReference type="InterPro" id="IPR046917">
    <property type="entry name" value="ABC-3C_CTD12"/>
</dbReference>
<evidence type="ECO:0000313" key="2">
    <source>
        <dbReference type="EMBL" id="NVK99275.1"/>
    </source>
</evidence>
<dbReference type="EMBL" id="JABXIY010000063">
    <property type="protein sequence ID" value="NVK99275.1"/>
    <property type="molecule type" value="Genomic_DNA"/>
</dbReference>
<dbReference type="RefSeq" id="WP_044028024.1">
    <property type="nucleotide sequence ID" value="NZ_JABXIZ010000066.1"/>
</dbReference>
<dbReference type="AlphaFoldDB" id="A0A850LPI7"/>
<protein>
    <recommendedName>
        <fullName evidence="1">ABC-three component systems C-terminal domain-containing protein</fullName>
    </recommendedName>
</protein>
<reference evidence="2 3" key="1">
    <citation type="journal article" date="2020" name="Proc. Natl. Acad. Sci. U.S.A.">
        <title>Ecological drivers of bacterial community assembly in synthetic phycospheres.</title>
        <authorList>
            <person name="Fu H."/>
            <person name="Uchimiya M."/>
            <person name="Gore J."/>
            <person name="Moran M.A."/>
        </authorList>
    </citation>
    <scope>NUCLEOTIDE SEQUENCE [LARGE SCALE GENOMIC DNA]</scope>
    <source>
        <strain evidence="2">HF-Din03</strain>
    </source>
</reference>
<gene>
    <name evidence="2" type="ORF">HW564_20325</name>
</gene>
<organism evidence="2 3">
    <name type="scientific">Ruegeria pomeroyi</name>
    <dbReference type="NCBI Taxonomy" id="89184"/>
    <lineage>
        <taxon>Bacteria</taxon>
        <taxon>Pseudomonadati</taxon>
        <taxon>Pseudomonadota</taxon>
        <taxon>Alphaproteobacteria</taxon>
        <taxon>Rhodobacterales</taxon>
        <taxon>Roseobacteraceae</taxon>
        <taxon>Ruegeria</taxon>
    </lineage>
</organism>
<evidence type="ECO:0000259" key="1">
    <source>
        <dbReference type="Pfam" id="PF20279"/>
    </source>
</evidence>
<comment type="caution">
    <text evidence="2">The sequence shown here is derived from an EMBL/GenBank/DDBJ whole genome shotgun (WGS) entry which is preliminary data.</text>
</comment>
<name>A0A850LPI7_9RHOB</name>
<dbReference type="Pfam" id="PF20279">
    <property type="entry name" value="CTD12"/>
    <property type="match status" value="1"/>
</dbReference>
<evidence type="ECO:0000313" key="3">
    <source>
        <dbReference type="Proteomes" id="UP000565723"/>
    </source>
</evidence>
<dbReference type="Proteomes" id="UP000565723">
    <property type="component" value="Unassembled WGS sequence"/>
</dbReference>
<accession>A0A850LPI7</accession>
<feature type="domain" description="ABC-three component systems C-terminal" evidence="1">
    <location>
        <begin position="163"/>
        <end position="305"/>
    </location>
</feature>